<evidence type="ECO:0000256" key="2">
    <source>
        <dbReference type="PROSITE-ProRule" id="PRU00169"/>
    </source>
</evidence>
<dbReference type="InterPro" id="IPR001789">
    <property type="entry name" value="Sig_transdc_resp-reg_receiver"/>
</dbReference>
<dbReference type="PANTHER" id="PTHR44591">
    <property type="entry name" value="STRESS RESPONSE REGULATOR PROTEIN 1"/>
    <property type="match status" value="1"/>
</dbReference>
<dbReference type="PROSITE" id="PS50110">
    <property type="entry name" value="RESPONSE_REGULATORY"/>
    <property type="match status" value="1"/>
</dbReference>
<feature type="non-terminal residue" evidence="4">
    <location>
        <position position="113"/>
    </location>
</feature>
<evidence type="ECO:0000313" key="5">
    <source>
        <dbReference type="Proteomes" id="UP000215215"/>
    </source>
</evidence>
<protein>
    <recommendedName>
        <fullName evidence="3">Response regulatory domain-containing protein</fullName>
    </recommendedName>
</protein>
<sequence length="113" mass="12646">MELGMSDKTIKILVVENVKHDYFLMERALRGSELNCEVVRALRSKDAFECLHSEHFDIVILDYSLPGETGLDMFRRVKAKGIEVPVVFVSGSGNEADAAEAIRQGAQDYIVKD</sequence>
<dbReference type="EMBL" id="NOZQ01000125">
    <property type="protein sequence ID" value="OYD15381.1"/>
    <property type="molecule type" value="Genomic_DNA"/>
</dbReference>
<proteinExistence type="predicted"/>
<dbReference type="Pfam" id="PF00072">
    <property type="entry name" value="Response_reg"/>
    <property type="match status" value="1"/>
</dbReference>
<dbReference type="SMART" id="SM00448">
    <property type="entry name" value="REC"/>
    <property type="match status" value="1"/>
</dbReference>
<dbReference type="CDD" id="cd00156">
    <property type="entry name" value="REC"/>
    <property type="match status" value="1"/>
</dbReference>
<dbReference type="SUPFAM" id="SSF52172">
    <property type="entry name" value="CheY-like"/>
    <property type="match status" value="1"/>
</dbReference>
<dbReference type="GO" id="GO:0000160">
    <property type="term" value="P:phosphorelay signal transduction system"/>
    <property type="evidence" value="ECO:0007669"/>
    <property type="project" value="InterPro"/>
</dbReference>
<feature type="modified residue" description="4-aspartylphosphate" evidence="2">
    <location>
        <position position="62"/>
    </location>
</feature>
<dbReference type="Proteomes" id="UP000215215">
    <property type="component" value="Unassembled WGS sequence"/>
</dbReference>
<dbReference type="PANTHER" id="PTHR44591:SF3">
    <property type="entry name" value="RESPONSE REGULATORY DOMAIN-CONTAINING PROTEIN"/>
    <property type="match status" value="1"/>
</dbReference>
<gene>
    <name evidence="4" type="ORF">CH333_05885</name>
</gene>
<dbReference type="Gene3D" id="3.40.50.2300">
    <property type="match status" value="1"/>
</dbReference>
<organism evidence="4 5">
    <name type="scientific">candidate division WOR-3 bacterium JGI_Cruoil_03_44_89</name>
    <dbReference type="NCBI Taxonomy" id="1973748"/>
    <lineage>
        <taxon>Bacteria</taxon>
        <taxon>Bacteria division WOR-3</taxon>
    </lineage>
</organism>
<keyword evidence="1 2" id="KW-0597">Phosphoprotein</keyword>
<comment type="caution">
    <text evidence="4">The sequence shown here is derived from an EMBL/GenBank/DDBJ whole genome shotgun (WGS) entry which is preliminary data.</text>
</comment>
<dbReference type="InterPro" id="IPR050595">
    <property type="entry name" value="Bact_response_regulator"/>
</dbReference>
<evidence type="ECO:0000259" key="3">
    <source>
        <dbReference type="PROSITE" id="PS50110"/>
    </source>
</evidence>
<dbReference type="InterPro" id="IPR011006">
    <property type="entry name" value="CheY-like_superfamily"/>
</dbReference>
<reference evidence="4 5" key="1">
    <citation type="submission" date="2017-07" db="EMBL/GenBank/DDBJ databases">
        <title>Recovery of genomes from metagenomes via a dereplication, aggregation, and scoring strategy.</title>
        <authorList>
            <person name="Sieber C.M."/>
            <person name="Probst A.J."/>
            <person name="Sharrar A."/>
            <person name="Thomas B.C."/>
            <person name="Hess M."/>
            <person name="Tringe S.G."/>
            <person name="Banfield J.F."/>
        </authorList>
    </citation>
    <scope>NUCLEOTIDE SEQUENCE [LARGE SCALE GENOMIC DNA]</scope>
    <source>
        <strain evidence="4">JGI_Cruoil_03_44_89</strain>
    </source>
</reference>
<evidence type="ECO:0000256" key="1">
    <source>
        <dbReference type="ARBA" id="ARBA00022553"/>
    </source>
</evidence>
<evidence type="ECO:0000313" key="4">
    <source>
        <dbReference type="EMBL" id="OYD15381.1"/>
    </source>
</evidence>
<name>A0A235BT36_UNCW3</name>
<feature type="domain" description="Response regulatory" evidence="3">
    <location>
        <begin position="11"/>
        <end position="113"/>
    </location>
</feature>
<accession>A0A235BT36</accession>
<dbReference type="AlphaFoldDB" id="A0A235BT36"/>